<feature type="region of interest" description="Disordered" evidence="11">
    <location>
        <begin position="722"/>
        <end position="741"/>
    </location>
</feature>
<evidence type="ECO:0000259" key="14">
    <source>
        <dbReference type="PROSITE" id="PS51192"/>
    </source>
</evidence>
<evidence type="ECO:0000313" key="17">
    <source>
        <dbReference type="Proteomes" id="UP000749293"/>
    </source>
</evidence>
<dbReference type="FunFam" id="1.20.1250.20:FF:000013">
    <property type="entry name" value="MFS general substrate transporter"/>
    <property type="match status" value="1"/>
</dbReference>
<dbReference type="Pfam" id="PF00176">
    <property type="entry name" value="SNF2-rel_dom"/>
    <property type="match status" value="1"/>
</dbReference>
<dbReference type="InterPro" id="IPR049730">
    <property type="entry name" value="SNF2/RAD54-like_C"/>
</dbReference>
<dbReference type="CDD" id="cd18793">
    <property type="entry name" value="SF2_C_SNF"/>
    <property type="match status" value="1"/>
</dbReference>
<dbReference type="InterPro" id="IPR000330">
    <property type="entry name" value="SNF2_N"/>
</dbReference>
<evidence type="ECO:0000256" key="12">
    <source>
        <dbReference type="SAM" id="Phobius"/>
    </source>
</evidence>
<dbReference type="OrthoDB" id="413460at2759"/>
<evidence type="ECO:0000256" key="5">
    <source>
        <dbReference type="ARBA" id="ARBA00022741"/>
    </source>
</evidence>
<organism evidence="16 17">
    <name type="scientific">Geosmithia morbida</name>
    <dbReference type="NCBI Taxonomy" id="1094350"/>
    <lineage>
        <taxon>Eukaryota</taxon>
        <taxon>Fungi</taxon>
        <taxon>Dikarya</taxon>
        <taxon>Ascomycota</taxon>
        <taxon>Pezizomycotina</taxon>
        <taxon>Sordariomycetes</taxon>
        <taxon>Hypocreomycetidae</taxon>
        <taxon>Hypocreales</taxon>
        <taxon>Bionectriaceae</taxon>
        <taxon>Geosmithia</taxon>
    </lineage>
</organism>
<dbReference type="Pfam" id="PF25806">
    <property type="entry name" value="RHH_ERCC6L2"/>
    <property type="match status" value="1"/>
</dbReference>
<dbReference type="GO" id="GO:0005634">
    <property type="term" value="C:nucleus"/>
    <property type="evidence" value="ECO:0007669"/>
    <property type="project" value="UniProtKB-SubCell"/>
</dbReference>
<dbReference type="GO" id="GO:0016787">
    <property type="term" value="F:hydrolase activity"/>
    <property type="evidence" value="ECO:0007669"/>
    <property type="project" value="UniProtKB-KW"/>
</dbReference>
<dbReference type="InterPro" id="IPR038718">
    <property type="entry name" value="SNF2-like_sf"/>
</dbReference>
<comment type="caution">
    <text evidence="16">The sequence shown here is derived from an EMBL/GenBank/DDBJ whole genome shotgun (WGS) entry which is preliminary data.</text>
</comment>
<proteinExistence type="predicted"/>
<dbReference type="RefSeq" id="XP_035322964.1">
    <property type="nucleotide sequence ID" value="XM_035466952.1"/>
</dbReference>
<dbReference type="SUPFAM" id="SSF52540">
    <property type="entry name" value="P-loop containing nucleoside triphosphate hydrolases"/>
    <property type="match status" value="2"/>
</dbReference>
<dbReference type="InterPro" id="IPR036259">
    <property type="entry name" value="MFS_trans_sf"/>
</dbReference>
<dbReference type="GO" id="GO:0005524">
    <property type="term" value="F:ATP binding"/>
    <property type="evidence" value="ECO:0007669"/>
    <property type="project" value="InterPro"/>
</dbReference>
<keyword evidence="4 12" id="KW-0812">Transmembrane</keyword>
<dbReference type="FunFam" id="3.40.50.10810:FF:000019">
    <property type="entry name" value="DNA excision repair protein ERCC-6-like 2 isoform X1"/>
    <property type="match status" value="1"/>
</dbReference>
<dbReference type="Pfam" id="PF07690">
    <property type="entry name" value="MFS_1"/>
    <property type="match status" value="1"/>
</dbReference>
<dbReference type="PANTHER" id="PTHR45629:SF7">
    <property type="entry name" value="DNA EXCISION REPAIR PROTEIN ERCC-6-RELATED"/>
    <property type="match status" value="1"/>
</dbReference>
<dbReference type="InterPro" id="IPR027417">
    <property type="entry name" value="P-loop_NTPase"/>
</dbReference>
<feature type="region of interest" description="Disordered" evidence="11">
    <location>
        <begin position="1534"/>
        <end position="1579"/>
    </location>
</feature>
<dbReference type="InterPro" id="IPR001650">
    <property type="entry name" value="Helicase_C-like"/>
</dbReference>
<evidence type="ECO:0000256" key="11">
    <source>
        <dbReference type="SAM" id="MobiDB-lite"/>
    </source>
</evidence>
<keyword evidence="10" id="KW-0539">Nucleus</keyword>
<dbReference type="Proteomes" id="UP000749293">
    <property type="component" value="Unassembled WGS sequence"/>
</dbReference>
<feature type="domain" description="Helicase ATP-binding" evidence="14">
    <location>
        <begin position="771"/>
        <end position="949"/>
    </location>
</feature>
<keyword evidence="8 12" id="KW-1133">Transmembrane helix</keyword>
<feature type="domain" description="Major facilitator superfamily (MFS) profile" evidence="13">
    <location>
        <begin position="74"/>
        <end position="533"/>
    </location>
</feature>
<keyword evidence="17" id="KW-1185">Reference proteome</keyword>
<protein>
    <submittedName>
        <fullName evidence="16">DNA excision repair protein ERCC-6-like 2</fullName>
    </submittedName>
</protein>
<dbReference type="EMBL" id="JAANYQ010000004">
    <property type="protein sequence ID" value="KAF4124312.1"/>
    <property type="molecule type" value="Genomic_DNA"/>
</dbReference>
<evidence type="ECO:0000256" key="8">
    <source>
        <dbReference type="ARBA" id="ARBA00022989"/>
    </source>
</evidence>
<evidence type="ECO:0000313" key="16">
    <source>
        <dbReference type="EMBL" id="KAF4124312.1"/>
    </source>
</evidence>
<feature type="transmembrane region" description="Helical" evidence="12">
    <location>
        <begin position="441"/>
        <end position="462"/>
    </location>
</feature>
<dbReference type="PANTHER" id="PTHR45629">
    <property type="entry name" value="SNF2/RAD54 FAMILY MEMBER"/>
    <property type="match status" value="1"/>
</dbReference>
<evidence type="ECO:0000256" key="4">
    <source>
        <dbReference type="ARBA" id="ARBA00022692"/>
    </source>
</evidence>
<keyword evidence="9 12" id="KW-0472">Membrane</keyword>
<evidence type="ECO:0000259" key="15">
    <source>
        <dbReference type="PROSITE" id="PS51194"/>
    </source>
</evidence>
<dbReference type="SMART" id="SM00487">
    <property type="entry name" value="DEXDc"/>
    <property type="match status" value="1"/>
</dbReference>
<dbReference type="InterPro" id="IPR014001">
    <property type="entry name" value="Helicase_ATP-bd"/>
</dbReference>
<feature type="transmembrane region" description="Helical" evidence="12">
    <location>
        <begin position="383"/>
        <end position="403"/>
    </location>
</feature>
<accession>A0A9P4YYV3</accession>
<evidence type="ECO:0000256" key="7">
    <source>
        <dbReference type="ARBA" id="ARBA00022840"/>
    </source>
</evidence>
<dbReference type="SUPFAM" id="SSF103473">
    <property type="entry name" value="MFS general substrate transporter"/>
    <property type="match status" value="1"/>
</dbReference>
<comment type="subcellular location">
    <subcellularLocation>
        <location evidence="2">Membrane</location>
        <topology evidence="2">Multi-pass membrane protein</topology>
    </subcellularLocation>
    <subcellularLocation>
        <location evidence="1">Nucleus</location>
    </subcellularLocation>
</comment>
<dbReference type="Gene3D" id="3.40.50.300">
    <property type="entry name" value="P-loop containing nucleotide triphosphate hydrolases"/>
    <property type="match status" value="1"/>
</dbReference>
<evidence type="ECO:0000256" key="9">
    <source>
        <dbReference type="ARBA" id="ARBA00023136"/>
    </source>
</evidence>
<feature type="compositionally biased region" description="Basic and acidic residues" evidence="11">
    <location>
        <begin position="1538"/>
        <end position="1563"/>
    </location>
</feature>
<dbReference type="InterPro" id="IPR029256">
    <property type="entry name" value="Heliccase-ass-bd"/>
</dbReference>
<keyword evidence="5" id="KW-0547">Nucleotide-binding</keyword>
<evidence type="ECO:0000256" key="2">
    <source>
        <dbReference type="ARBA" id="ARBA00004141"/>
    </source>
</evidence>
<feature type="transmembrane region" description="Helical" evidence="12">
    <location>
        <begin position="352"/>
        <end position="371"/>
    </location>
</feature>
<evidence type="ECO:0000259" key="13">
    <source>
        <dbReference type="PROSITE" id="PS50850"/>
    </source>
</evidence>
<feature type="compositionally biased region" description="Basic and acidic residues" evidence="11">
    <location>
        <begin position="1613"/>
        <end position="1648"/>
    </location>
</feature>
<dbReference type="PROSITE" id="PS51194">
    <property type="entry name" value="HELICASE_CTER"/>
    <property type="match status" value="1"/>
</dbReference>
<dbReference type="InterPro" id="IPR050496">
    <property type="entry name" value="SNF2_RAD54_helicase_repair"/>
</dbReference>
<feature type="transmembrane region" description="Helical" evidence="12">
    <location>
        <begin position="415"/>
        <end position="435"/>
    </location>
</feature>
<keyword evidence="7" id="KW-0067">ATP-binding</keyword>
<dbReference type="Gene3D" id="1.20.1250.20">
    <property type="entry name" value="MFS general substrate transporter like domains"/>
    <property type="match status" value="2"/>
</dbReference>
<feature type="transmembrane region" description="Helical" evidence="12">
    <location>
        <begin position="276"/>
        <end position="299"/>
    </location>
</feature>
<dbReference type="Pfam" id="PF00271">
    <property type="entry name" value="Helicase_C"/>
    <property type="match status" value="1"/>
</dbReference>
<feature type="region of interest" description="Disordered" evidence="11">
    <location>
        <begin position="575"/>
        <end position="675"/>
    </location>
</feature>
<feature type="transmembrane region" description="Helical" evidence="12">
    <location>
        <begin position="507"/>
        <end position="528"/>
    </location>
</feature>
<dbReference type="PROSITE" id="PS51192">
    <property type="entry name" value="HELICASE_ATP_BIND_1"/>
    <property type="match status" value="1"/>
</dbReference>
<dbReference type="GO" id="GO:0022857">
    <property type="term" value="F:transmembrane transporter activity"/>
    <property type="evidence" value="ECO:0007669"/>
    <property type="project" value="InterPro"/>
</dbReference>
<dbReference type="Gene3D" id="3.40.50.10810">
    <property type="entry name" value="Tandem AAA-ATPase domain"/>
    <property type="match status" value="1"/>
</dbReference>
<feature type="transmembrane region" description="Helical" evidence="12">
    <location>
        <begin position="113"/>
        <end position="135"/>
    </location>
</feature>
<reference evidence="16" key="1">
    <citation type="submission" date="2020-03" db="EMBL/GenBank/DDBJ databases">
        <title>Site-based positive gene gene selection in Geosmithia morbida across the United States reveals a broad range of putative effectors and factors for local host and environmental adapation.</title>
        <authorList>
            <person name="Onufrak A."/>
            <person name="Murdoch R.W."/>
            <person name="Gazis R."/>
            <person name="Huff M."/>
            <person name="Staton M."/>
            <person name="Klingeman W."/>
            <person name="Hadziabdic D."/>
        </authorList>
    </citation>
    <scope>NUCLEOTIDE SEQUENCE</scope>
    <source>
        <strain evidence="16">1262</strain>
    </source>
</reference>
<evidence type="ECO:0000256" key="3">
    <source>
        <dbReference type="ARBA" id="ARBA00022448"/>
    </source>
</evidence>
<dbReference type="GO" id="GO:0016020">
    <property type="term" value="C:membrane"/>
    <property type="evidence" value="ECO:0007669"/>
    <property type="project" value="UniProtKB-SubCell"/>
</dbReference>
<feature type="domain" description="Helicase C-terminal" evidence="15">
    <location>
        <begin position="1140"/>
        <end position="1293"/>
    </location>
</feature>
<sequence>MSATVTDEDDMMAMSRLTHDIEMAKTASHHDEANNAAMAAKQRGMQPPAIIIAMSPEQRKVLEKKLRLKIDLRILPMIILMYILNYIDRNNIAAARFAGLEDDLDMDASGTQFSTAVGILFVGYIIMQVPSNLLLNKIGKPGVYLPTSVYTITASVQSYAVTKLTGLQMVIWGAISAATAGCHSVGGLYACRFFLGFVEATYFVCLSCNNKNNNNNNNPPLPPAGCLYYLSCWYTREELGVRTTYLYAGSLISGAFSGLISAGITGNMDRSLGLRAWRWLFIIEGAVTVAVALAAYLIMPNFPKTTTWLSEEESALASWRLEEDIGSADWTNSEEQTLWHGFRLALMDIKTWILLLLLWGIVSAASVTNFFPTVVSTLGYNNVITLLLTSPPYVLAVITCFIVAHHADKTGERFLHVALPQCLAIATFIIAAATTNLAARYVAMVLMIPGLYSGYTTALAWISNTLPRPPAKRAAALGFINAISNCASIYTPYLYPSSASPQYTGAFIHNCIMSATAIVAAFILRIMLVRLNKRLDRGERVEGAVNAAPGEAVEHGFRPRTMSSRVRRENTAVIVVEDDSAGEQCERTDNIESRPDEEPPPDLPDKVKWSDQSDDDGGAPVKPAKKRRVARRYAGSSNRKRKGKRSNKTRISSAALNDDDPSTDEDGNNDDDLEFDGVPEYVRERRRIFEANRRLRHEAALMLPPDYAGIVLDEMRRPGDVEARPKFDATSGIRPSRPYRDIELPQSGGLIPAPIATYLRDYQVDGVKFLHRKFVYQEGGILGDDMGLGKTVQVAAFLAAAFGKTGDERDAKRLRRMRYHNDRWYPRVLIICPGSLIVNWQNELSRWGWWHVDVFHGADKDDVMGTARAGLLEVMITTYDTYKNSRSSVNMVPWDAVIADECHRIKDRCSETTKAMVEVNALCRIGLTGTAIQNRYEELWTLLDWTNPGHFGSLSEWRDTVAKPLAIGQSHEATMAQLSLARQTAQKLVRNLLPRYFLRRMKTLIAHQLPKKTDKVVFCPLTDLQRDAYENFLGSPDIDLLRTVSDKCPHGKAKGWCCKTRLSDGTRTWQSIVFPSMIVLQKLANHVTLLIPQATDLESKQKSELETLQTCIPGSWKELYAARDQIRSLVNPEFCGKWKVLRKLLRFWHANKDKVLIFSHSVRLLRILQHLFHNTSYNVSYLDGSLGYEARQDVVDSFNSDPNQFVFLISTKAGGVGLNITSANKVVIVDPHWNPSYDLQAQDRAYRIGQTRDVEVFRLISLGTVEEIVYARQIYKQQQANIGYTASSERRYFRGVQQDTDRKGEIFGLANIFTYHSDSGLLRDIVNKTNIAEARLGVSLADVDMEEAAKEHEDFGAAAAAAATVKKEDNDGGVGHLADLLVKSENPNGAAGNHKETTAAAAAAAAAAPPRMNAIQAILTSAGVEYTHENADVVGSSRVEEQLSRQAAMGAYADDDMRNQHVLFATSLQGGNRDGGHHCRFNPPADVQRRQFCDMAREFGFRNATDFALVVESWTGEERRRCLDEFYRRRQAKFPAGGKDDTPRITSEKKGGSDDGDAKDNDRLGMGNTASSLASPRAGRELIGEEVEHGLTNETKDEVKFGVKHEAGHKVEKKLEGEEAKNEVKEETRNDVEDVEDVKVESKKERTNEPQMVRVDRKTKRTSIFLSDDDDDDEL</sequence>
<dbReference type="InterPro" id="IPR011701">
    <property type="entry name" value="MFS"/>
</dbReference>
<keyword evidence="3" id="KW-0813">Transport</keyword>
<feature type="compositionally biased region" description="Basic and acidic residues" evidence="11">
    <location>
        <begin position="584"/>
        <end position="611"/>
    </location>
</feature>
<dbReference type="GeneID" id="55971206"/>
<gene>
    <name evidence="16" type="ORF">GMORB2_4978</name>
</gene>
<dbReference type="SMART" id="SM00490">
    <property type="entry name" value="HELICc"/>
    <property type="match status" value="1"/>
</dbReference>
<dbReference type="InterPro" id="IPR020846">
    <property type="entry name" value="MFS_dom"/>
</dbReference>
<feature type="transmembrane region" description="Helical" evidence="12">
    <location>
        <begin position="70"/>
        <end position="87"/>
    </location>
</feature>
<feature type="transmembrane region" description="Helical" evidence="12">
    <location>
        <begin position="245"/>
        <end position="264"/>
    </location>
</feature>
<evidence type="ECO:0000256" key="1">
    <source>
        <dbReference type="ARBA" id="ARBA00004123"/>
    </source>
</evidence>
<feature type="region of interest" description="Disordered" evidence="11">
    <location>
        <begin position="1613"/>
        <end position="1675"/>
    </location>
</feature>
<feature type="compositionally biased region" description="Basic residues" evidence="11">
    <location>
        <begin position="638"/>
        <end position="648"/>
    </location>
</feature>
<dbReference type="Pfam" id="PF14773">
    <property type="entry name" value="VIGSSK"/>
    <property type="match status" value="1"/>
</dbReference>
<dbReference type="PROSITE" id="PS50850">
    <property type="entry name" value="MFS"/>
    <property type="match status" value="1"/>
</dbReference>
<keyword evidence="6" id="KW-0378">Hydrolase</keyword>
<feature type="compositionally biased region" description="Acidic residues" evidence="11">
    <location>
        <begin position="657"/>
        <end position="675"/>
    </location>
</feature>
<evidence type="ECO:0000256" key="10">
    <source>
        <dbReference type="ARBA" id="ARBA00023242"/>
    </source>
</evidence>
<dbReference type="InterPro" id="IPR057931">
    <property type="entry name" value="RHH_ERCC6L2"/>
</dbReference>
<name>A0A9P4YYV3_9HYPO</name>
<evidence type="ECO:0000256" key="6">
    <source>
        <dbReference type="ARBA" id="ARBA00022801"/>
    </source>
</evidence>